<dbReference type="InterPro" id="IPR017665">
    <property type="entry name" value="Guanylate_kinase"/>
</dbReference>
<dbReference type="InterPro" id="IPR008145">
    <property type="entry name" value="GK/Ca_channel_bsu"/>
</dbReference>
<keyword evidence="7" id="KW-0067">ATP-binding</keyword>
<dbReference type="FunFam" id="3.30.63.10:FF:000002">
    <property type="entry name" value="Guanylate kinase 1"/>
    <property type="match status" value="1"/>
</dbReference>
<dbReference type="CDD" id="cd00071">
    <property type="entry name" value="GMPK"/>
    <property type="match status" value="1"/>
</dbReference>
<evidence type="ECO:0000313" key="11">
    <source>
        <dbReference type="EMBL" id="KAF2229983.1"/>
    </source>
</evidence>
<protein>
    <recommendedName>
        <fullName evidence="3">Guanylate kinase</fullName>
        <ecNumber evidence="2">2.7.4.8</ecNumber>
    </recommendedName>
    <alternativeName>
        <fullName evidence="8">GMP kinase</fullName>
    </alternativeName>
</protein>
<reference evidence="11" key="1">
    <citation type="journal article" date="2020" name="Stud. Mycol.">
        <title>101 Dothideomycetes genomes: a test case for predicting lifestyles and emergence of pathogens.</title>
        <authorList>
            <person name="Haridas S."/>
            <person name="Albert R."/>
            <person name="Binder M."/>
            <person name="Bloem J."/>
            <person name="Labutti K."/>
            <person name="Salamov A."/>
            <person name="Andreopoulos B."/>
            <person name="Baker S."/>
            <person name="Barry K."/>
            <person name="Bills G."/>
            <person name="Bluhm B."/>
            <person name="Cannon C."/>
            <person name="Castanera R."/>
            <person name="Culley D."/>
            <person name="Daum C."/>
            <person name="Ezra D."/>
            <person name="Gonzalez J."/>
            <person name="Henrissat B."/>
            <person name="Kuo A."/>
            <person name="Liang C."/>
            <person name="Lipzen A."/>
            <person name="Lutzoni F."/>
            <person name="Magnuson J."/>
            <person name="Mondo S."/>
            <person name="Nolan M."/>
            <person name="Ohm R."/>
            <person name="Pangilinan J."/>
            <person name="Park H.-J."/>
            <person name="Ramirez L."/>
            <person name="Alfaro M."/>
            <person name="Sun H."/>
            <person name="Tritt A."/>
            <person name="Yoshinaga Y."/>
            <person name="Zwiers L.-H."/>
            <person name="Turgeon B."/>
            <person name="Goodwin S."/>
            <person name="Spatafora J."/>
            <person name="Crous P."/>
            <person name="Grigoriev I."/>
        </authorList>
    </citation>
    <scope>NUCLEOTIDE SEQUENCE</scope>
    <source>
        <strain evidence="11">Tuck. ex Michener</strain>
    </source>
</reference>
<dbReference type="AlphaFoldDB" id="A0A6A6GXB5"/>
<comment type="similarity">
    <text evidence="1">Belongs to the guanylate kinase family.</text>
</comment>
<evidence type="ECO:0000256" key="2">
    <source>
        <dbReference type="ARBA" id="ARBA00012961"/>
    </source>
</evidence>
<feature type="domain" description="Guanylate kinase-like" evidence="10">
    <location>
        <begin position="9"/>
        <end position="195"/>
    </location>
</feature>
<dbReference type="FunFam" id="3.40.50.300:FF:000776">
    <property type="entry name" value="Guanylate kinase 2"/>
    <property type="match status" value="1"/>
</dbReference>
<organism evidence="11 12">
    <name type="scientific">Viridothelium virens</name>
    <name type="common">Speckled blister lichen</name>
    <name type="synonym">Trypethelium virens</name>
    <dbReference type="NCBI Taxonomy" id="1048519"/>
    <lineage>
        <taxon>Eukaryota</taxon>
        <taxon>Fungi</taxon>
        <taxon>Dikarya</taxon>
        <taxon>Ascomycota</taxon>
        <taxon>Pezizomycotina</taxon>
        <taxon>Dothideomycetes</taxon>
        <taxon>Dothideomycetes incertae sedis</taxon>
        <taxon>Trypetheliales</taxon>
        <taxon>Trypetheliaceae</taxon>
        <taxon>Viridothelium</taxon>
    </lineage>
</organism>
<dbReference type="EMBL" id="ML991850">
    <property type="protein sequence ID" value="KAF2229983.1"/>
    <property type="molecule type" value="Genomic_DNA"/>
</dbReference>
<dbReference type="Gene3D" id="3.40.50.300">
    <property type="entry name" value="P-loop containing nucleotide triphosphate hydrolases"/>
    <property type="match status" value="1"/>
</dbReference>
<dbReference type="SUPFAM" id="SSF52540">
    <property type="entry name" value="P-loop containing nucleoside triphosphate hydrolases"/>
    <property type="match status" value="1"/>
</dbReference>
<dbReference type="EC" id="2.7.4.8" evidence="2"/>
<dbReference type="NCBIfam" id="TIGR03263">
    <property type="entry name" value="guanyl_kin"/>
    <property type="match status" value="1"/>
</dbReference>
<sequence length="204" mass="23002">MAPSNSSTPRPIIISGPSGTGKSTLIQRLFAAHPDTFRFSISHTTRAPRAGEQNGREYHFVTRDEFVRLRETSQMLETAEFGGNLYGTSRRAVVEDEARPGAGRCCVLDIEMEGVKQLRKTPDFPARYLFIAPPSAETLEQRLRSRATDSEDKIKWRLEQAKKELEYAEQEGVHDKRIVNDDLEKAYKEVEGWVMGGLKEDGVS</sequence>
<evidence type="ECO:0000256" key="9">
    <source>
        <dbReference type="SAM" id="MobiDB-lite"/>
    </source>
</evidence>
<gene>
    <name evidence="11" type="ORF">EV356DRAFT_527141</name>
</gene>
<dbReference type="GO" id="GO:0004385">
    <property type="term" value="F:GMP kinase activity"/>
    <property type="evidence" value="ECO:0007669"/>
    <property type="project" value="UniProtKB-EC"/>
</dbReference>
<dbReference type="PROSITE" id="PS50052">
    <property type="entry name" value="GUANYLATE_KINASE_2"/>
    <property type="match status" value="1"/>
</dbReference>
<keyword evidence="5" id="KW-0547">Nucleotide-binding</keyword>
<evidence type="ECO:0000256" key="6">
    <source>
        <dbReference type="ARBA" id="ARBA00022777"/>
    </source>
</evidence>
<evidence type="ECO:0000256" key="4">
    <source>
        <dbReference type="ARBA" id="ARBA00022679"/>
    </source>
</evidence>
<evidence type="ECO:0000259" key="10">
    <source>
        <dbReference type="PROSITE" id="PS50052"/>
    </source>
</evidence>
<keyword evidence="4" id="KW-0808">Transferase</keyword>
<dbReference type="InterPro" id="IPR027417">
    <property type="entry name" value="P-loop_NTPase"/>
</dbReference>
<dbReference type="PANTHER" id="PTHR23117:SF13">
    <property type="entry name" value="GUANYLATE KINASE"/>
    <property type="match status" value="1"/>
</dbReference>
<dbReference type="OrthoDB" id="6334211at2759"/>
<dbReference type="SMART" id="SM00072">
    <property type="entry name" value="GuKc"/>
    <property type="match status" value="1"/>
</dbReference>
<feature type="region of interest" description="Disordered" evidence="9">
    <location>
        <begin position="1"/>
        <end position="20"/>
    </location>
</feature>
<evidence type="ECO:0000313" key="12">
    <source>
        <dbReference type="Proteomes" id="UP000800092"/>
    </source>
</evidence>
<dbReference type="GO" id="GO:0005829">
    <property type="term" value="C:cytosol"/>
    <property type="evidence" value="ECO:0007669"/>
    <property type="project" value="TreeGrafter"/>
</dbReference>
<dbReference type="Gene3D" id="3.30.63.10">
    <property type="entry name" value="Guanylate Kinase phosphate binding domain"/>
    <property type="match status" value="1"/>
</dbReference>
<evidence type="ECO:0000256" key="3">
    <source>
        <dbReference type="ARBA" id="ARBA00016296"/>
    </source>
</evidence>
<dbReference type="InterPro" id="IPR008144">
    <property type="entry name" value="Guanylate_kin-like_dom"/>
</dbReference>
<dbReference type="PANTHER" id="PTHR23117">
    <property type="entry name" value="GUANYLATE KINASE-RELATED"/>
    <property type="match status" value="1"/>
</dbReference>
<accession>A0A6A6GXB5</accession>
<keyword evidence="12" id="KW-1185">Reference proteome</keyword>
<dbReference type="GO" id="GO:0005524">
    <property type="term" value="F:ATP binding"/>
    <property type="evidence" value="ECO:0007669"/>
    <property type="project" value="UniProtKB-KW"/>
</dbReference>
<name>A0A6A6GXB5_VIRVR</name>
<dbReference type="InterPro" id="IPR020590">
    <property type="entry name" value="Guanylate_kinase_CS"/>
</dbReference>
<evidence type="ECO:0000256" key="1">
    <source>
        <dbReference type="ARBA" id="ARBA00005790"/>
    </source>
</evidence>
<dbReference type="PROSITE" id="PS00856">
    <property type="entry name" value="GUANYLATE_KINASE_1"/>
    <property type="match status" value="1"/>
</dbReference>
<keyword evidence="6 11" id="KW-0418">Kinase</keyword>
<proteinExistence type="inferred from homology"/>
<dbReference type="Proteomes" id="UP000800092">
    <property type="component" value="Unassembled WGS sequence"/>
</dbReference>
<evidence type="ECO:0000256" key="7">
    <source>
        <dbReference type="ARBA" id="ARBA00022840"/>
    </source>
</evidence>
<evidence type="ECO:0000256" key="5">
    <source>
        <dbReference type="ARBA" id="ARBA00022741"/>
    </source>
</evidence>
<dbReference type="Pfam" id="PF00625">
    <property type="entry name" value="Guanylate_kin"/>
    <property type="match status" value="1"/>
</dbReference>
<evidence type="ECO:0000256" key="8">
    <source>
        <dbReference type="ARBA" id="ARBA00030128"/>
    </source>
</evidence>